<dbReference type="Pfam" id="PF13519">
    <property type="entry name" value="VWA_2"/>
    <property type="match status" value="1"/>
</dbReference>
<evidence type="ECO:0000259" key="6">
    <source>
        <dbReference type="PROSITE" id="PS50234"/>
    </source>
</evidence>
<dbReference type="Pfam" id="PF07584">
    <property type="entry name" value="BatA"/>
    <property type="match status" value="1"/>
</dbReference>
<evidence type="ECO:0000313" key="8">
    <source>
        <dbReference type="Proteomes" id="UP000306985"/>
    </source>
</evidence>
<dbReference type="InterPro" id="IPR011933">
    <property type="entry name" value="Double_TM_dom"/>
</dbReference>
<dbReference type="InterPro" id="IPR002035">
    <property type="entry name" value="VWF_A"/>
</dbReference>
<feature type="transmembrane region" description="Helical" evidence="5">
    <location>
        <begin position="300"/>
        <end position="319"/>
    </location>
</feature>
<keyword evidence="8" id="KW-1185">Reference proteome</keyword>
<dbReference type="InterPro" id="IPR050768">
    <property type="entry name" value="UPF0353/GerABKA_families"/>
</dbReference>
<evidence type="ECO:0000256" key="5">
    <source>
        <dbReference type="SAM" id="Phobius"/>
    </source>
</evidence>
<dbReference type="PROSITE" id="PS50234">
    <property type="entry name" value="VWFA"/>
    <property type="match status" value="1"/>
</dbReference>
<dbReference type="SUPFAM" id="SSF53300">
    <property type="entry name" value="vWA-like"/>
    <property type="match status" value="1"/>
</dbReference>
<proteinExistence type="predicted"/>
<name>A0A4U6QJQ6_9ACTN</name>
<protein>
    <submittedName>
        <fullName evidence="7">VWA domain-containing protein</fullName>
    </submittedName>
</protein>
<evidence type="ECO:0000313" key="7">
    <source>
        <dbReference type="EMBL" id="TKV60717.1"/>
    </source>
</evidence>
<sequence>MSFAHPWWLAGAALVVALAVGYVLAQRRTRRHTLRFANLDLLDRVAPKRPGRWRHLPPALLLVGLIGLTVAVAGPTAEAREPRNRATVMLAIDVSLSMEATDVAPNRLDAAKEAAKQFVDDLTPGVNLGVVSFAGIATVLVPPTTDRAAAKQAIDSLTLDQRTATGEAVISSLQTIEAFAKTVAPVSQDDAGGAGVPARIVLMTDGKRTVGRTEQDAAERAAQAKVPVSVIAFGTDHGYITVEGEQVDVPLDTEAMQQIAQISGGDFHTAATSEELKSVYSQLGEQIGYETKQQDVSRPWLIAGTVLVLLGAAAGLVIVQRIP</sequence>
<evidence type="ECO:0000256" key="1">
    <source>
        <dbReference type="ARBA" id="ARBA00022475"/>
    </source>
</evidence>
<dbReference type="InterPro" id="IPR036465">
    <property type="entry name" value="vWFA_dom_sf"/>
</dbReference>
<dbReference type="NCBIfam" id="TIGR02226">
    <property type="entry name" value="two_anch"/>
    <property type="match status" value="1"/>
</dbReference>
<dbReference type="AlphaFoldDB" id="A0A4U6QJQ6"/>
<dbReference type="InterPro" id="IPR024163">
    <property type="entry name" value="Aerotolerance_reg_N"/>
</dbReference>
<comment type="caution">
    <text evidence="7">The sequence shown here is derived from an EMBL/GenBank/DDBJ whole genome shotgun (WGS) entry which is preliminary data.</text>
</comment>
<gene>
    <name evidence="7" type="ORF">FDO65_03265</name>
</gene>
<dbReference type="EMBL" id="SZZH01000001">
    <property type="protein sequence ID" value="TKV60717.1"/>
    <property type="molecule type" value="Genomic_DNA"/>
</dbReference>
<keyword evidence="3 5" id="KW-1133">Transmembrane helix</keyword>
<reference evidence="7 8" key="1">
    <citation type="submission" date="2019-05" db="EMBL/GenBank/DDBJ databases">
        <title>Nakamurella sp. N5BH11, whole genome shotgun sequence.</title>
        <authorList>
            <person name="Tuo L."/>
        </authorList>
    </citation>
    <scope>NUCLEOTIDE SEQUENCE [LARGE SCALE GENOMIC DNA]</scope>
    <source>
        <strain evidence="7 8">N5BH11</strain>
    </source>
</reference>
<dbReference type="PANTHER" id="PTHR22550:SF5">
    <property type="entry name" value="LEUCINE ZIPPER PROTEIN 4"/>
    <property type="match status" value="1"/>
</dbReference>
<keyword evidence="2 5" id="KW-0812">Transmembrane</keyword>
<evidence type="ECO:0000256" key="4">
    <source>
        <dbReference type="ARBA" id="ARBA00023136"/>
    </source>
</evidence>
<organism evidence="7 8">
    <name type="scientific">Nakamurella flava</name>
    <dbReference type="NCBI Taxonomy" id="2576308"/>
    <lineage>
        <taxon>Bacteria</taxon>
        <taxon>Bacillati</taxon>
        <taxon>Actinomycetota</taxon>
        <taxon>Actinomycetes</taxon>
        <taxon>Nakamurellales</taxon>
        <taxon>Nakamurellaceae</taxon>
        <taxon>Nakamurella</taxon>
    </lineage>
</organism>
<keyword evidence="1" id="KW-1003">Cell membrane</keyword>
<dbReference type="Proteomes" id="UP000306985">
    <property type="component" value="Unassembled WGS sequence"/>
</dbReference>
<keyword evidence="4 5" id="KW-0472">Membrane</keyword>
<dbReference type="Gene3D" id="3.40.50.410">
    <property type="entry name" value="von Willebrand factor, type A domain"/>
    <property type="match status" value="1"/>
</dbReference>
<dbReference type="PANTHER" id="PTHR22550">
    <property type="entry name" value="SPORE GERMINATION PROTEIN"/>
    <property type="match status" value="1"/>
</dbReference>
<feature type="transmembrane region" description="Helical" evidence="5">
    <location>
        <begin position="6"/>
        <end position="25"/>
    </location>
</feature>
<evidence type="ECO:0000256" key="2">
    <source>
        <dbReference type="ARBA" id="ARBA00022692"/>
    </source>
</evidence>
<accession>A0A4U6QJQ6</accession>
<dbReference type="OrthoDB" id="8882959at2"/>
<dbReference type="RefSeq" id="WP_137448020.1">
    <property type="nucleotide sequence ID" value="NZ_SZZH01000001.1"/>
</dbReference>
<feature type="domain" description="VWFA" evidence="6">
    <location>
        <begin position="87"/>
        <end position="283"/>
    </location>
</feature>
<evidence type="ECO:0000256" key="3">
    <source>
        <dbReference type="ARBA" id="ARBA00022989"/>
    </source>
</evidence>
<dbReference type="SMART" id="SM00327">
    <property type="entry name" value="VWA"/>
    <property type="match status" value="1"/>
</dbReference>